<evidence type="ECO:0000313" key="1">
    <source>
        <dbReference type="EMBL" id="OCK87767.1"/>
    </source>
</evidence>
<dbReference type="Proteomes" id="UP000250078">
    <property type="component" value="Unassembled WGS sequence"/>
</dbReference>
<proteinExistence type="predicted"/>
<gene>
    <name evidence="1" type="ORF">K441DRAFT_670266</name>
</gene>
<accession>A0ACC8EQ79</accession>
<name>A0ACC8EQ79_9PEZI</name>
<sequence length="250" mass="25618">MMLMLFALFFALLPAVVFSAPPKQFLARKYETIGPNWNLTSSFISPASSGSAASSISPAASISTASLISAASAPTLSSKITQPPYPILGSGTNPGGHPRPTGKGPPANDTCGGCTVNAPNAAVDWWFAATYEYAVGTLSTLISNVTSANGAPVLTLAPATDSFDVSEAISDYYAYTASLYFDSNSNQTLTEYGAYTVTPSAKITSIVSRSAVLPIPSPGTIPVDDVEKLSFDPLPASVAVTGASGTVFVA</sequence>
<reference evidence="1 2" key="1">
    <citation type="journal article" date="2016" name="Nat. Commun.">
        <title>Ectomycorrhizal ecology is imprinted in the genome of the dominant symbiotic fungus Cenococcum geophilum.</title>
        <authorList>
            <consortium name="DOE Joint Genome Institute"/>
            <person name="Peter M."/>
            <person name="Kohler A."/>
            <person name="Ohm R.A."/>
            <person name="Kuo A."/>
            <person name="Krutzmann J."/>
            <person name="Morin E."/>
            <person name="Arend M."/>
            <person name="Barry K.W."/>
            <person name="Binder M."/>
            <person name="Choi C."/>
            <person name="Clum A."/>
            <person name="Copeland A."/>
            <person name="Grisel N."/>
            <person name="Haridas S."/>
            <person name="Kipfer T."/>
            <person name="LaButti K."/>
            <person name="Lindquist E."/>
            <person name="Lipzen A."/>
            <person name="Maire R."/>
            <person name="Meier B."/>
            <person name="Mihaltcheva S."/>
            <person name="Molinier V."/>
            <person name="Murat C."/>
            <person name="Poggeler S."/>
            <person name="Quandt C.A."/>
            <person name="Sperisen C."/>
            <person name="Tritt A."/>
            <person name="Tisserant E."/>
            <person name="Crous P.W."/>
            <person name="Henrissat B."/>
            <person name="Nehls U."/>
            <person name="Egli S."/>
            <person name="Spatafora J.W."/>
            <person name="Grigoriev I.V."/>
            <person name="Martin F.M."/>
        </authorList>
    </citation>
    <scope>NUCLEOTIDE SEQUENCE [LARGE SCALE GENOMIC DNA]</scope>
    <source>
        <strain evidence="1 2">1.58</strain>
    </source>
</reference>
<protein>
    <submittedName>
        <fullName evidence="1">Uncharacterized protein</fullName>
    </submittedName>
</protein>
<dbReference type="EMBL" id="KV748255">
    <property type="protein sequence ID" value="OCK87767.1"/>
    <property type="molecule type" value="Genomic_DNA"/>
</dbReference>
<organism evidence="1 2">
    <name type="scientific">Cenococcum geophilum 1.58</name>
    <dbReference type="NCBI Taxonomy" id="794803"/>
    <lineage>
        <taxon>Eukaryota</taxon>
        <taxon>Fungi</taxon>
        <taxon>Dikarya</taxon>
        <taxon>Ascomycota</taxon>
        <taxon>Pezizomycotina</taxon>
        <taxon>Dothideomycetes</taxon>
        <taxon>Pleosporomycetidae</taxon>
        <taxon>Gloniales</taxon>
        <taxon>Gloniaceae</taxon>
        <taxon>Cenococcum</taxon>
    </lineage>
</organism>
<keyword evidence="2" id="KW-1185">Reference proteome</keyword>
<evidence type="ECO:0000313" key="2">
    <source>
        <dbReference type="Proteomes" id="UP000250078"/>
    </source>
</evidence>